<evidence type="ECO:0000313" key="9">
    <source>
        <dbReference type="Proteomes" id="UP000473525"/>
    </source>
</evidence>
<protein>
    <submittedName>
        <fullName evidence="8">Nitroreductase family protein</fullName>
    </submittedName>
</protein>
<name>A0A6L6XQL7_9ACTN</name>
<evidence type="ECO:0000256" key="4">
    <source>
        <dbReference type="ARBA" id="ARBA00022643"/>
    </source>
</evidence>
<reference evidence="8 9" key="1">
    <citation type="submission" date="2019-12" db="EMBL/GenBank/DDBJ databases">
        <authorList>
            <person name="Huq M.A."/>
        </authorList>
    </citation>
    <scope>NUCLEOTIDE SEQUENCE [LARGE SCALE GENOMIC DNA]</scope>
    <source>
        <strain evidence="8 9">MAH-18</strain>
    </source>
</reference>
<comment type="similarity">
    <text evidence="2">Belongs to the nitroreductase family.</text>
</comment>
<comment type="cofactor">
    <cofactor evidence="1">
        <name>FMN</name>
        <dbReference type="ChEBI" id="CHEBI:58210"/>
    </cofactor>
</comment>
<evidence type="ECO:0000256" key="1">
    <source>
        <dbReference type="ARBA" id="ARBA00001917"/>
    </source>
</evidence>
<dbReference type="Gene3D" id="3.40.109.10">
    <property type="entry name" value="NADH Oxidase"/>
    <property type="match status" value="1"/>
</dbReference>
<dbReference type="EMBL" id="WSEK01000004">
    <property type="protein sequence ID" value="MVQ49599.1"/>
    <property type="molecule type" value="Genomic_DNA"/>
</dbReference>
<dbReference type="InterPro" id="IPR000415">
    <property type="entry name" value="Nitroreductase-like"/>
</dbReference>
<dbReference type="Proteomes" id="UP000473525">
    <property type="component" value="Unassembled WGS sequence"/>
</dbReference>
<dbReference type="Pfam" id="PF00881">
    <property type="entry name" value="Nitroreductase"/>
    <property type="match status" value="1"/>
</dbReference>
<keyword evidence="4" id="KW-0288">FMN</keyword>
<dbReference type="CDD" id="cd02062">
    <property type="entry name" value="Nitro_FMN_reductase"/>
    <property type="match status" value="1"/>
</dbReference>
<dbReference type="RefSeq" id="WP_157342337.1">
    <property type="nucleotide sequence ID" value="NZ_WSEK01000004.1"/>
</dbReference>
<dbReference type="GO" id="GO:0016491">
    <property type="term" value="F:oxidoreductase activity"/>
    <property type="evidence" value="ECO:0007669"/>
    <property type="project" value="UniProtKB-KW"/>
</dbReference>
<evidence type="ECO:0000256" key="2">
    <source>
        <dbReference type="ARBA" id="ARBA00007118"/>
    </source>
</evidence>
<dbReference type="PANTHER" id="PTHR43673">
    <property type="entry name" value="NAD(P)H NITROREDUCTASE YDGI-RELATED"/>
    <property type="match status" value="1"/>
</dbReference>
<keyword evidence="5" id="KW-0560">Oxidoreductase</keyword>
<evidence type="ECO:0000256" key="3">
    <source>
        <dbReference type="ARBA" id="ARBA00022630"/>
    </source>
</evidence>
<organism evidence="8 9">
    <name type="scientific">Nocardioides agri</name>
    <dbReference type="NCBI Taxonomy" id="2682843"/>
    <lineage>
        <taxon>Bacteria</taxon>
        <taxon>Bacillati</taxon>
        <taxon>Actinomycetota</taxon>
        <taxon>Actinomycetes</taxon>
        <taxon>Propionibacteriales</taxon>
        <taxon>Nocardioidaceae</taxon>
        <taxon>Nocardioides</taxon>
    </lineage>
</organism>
<evidence type="ECO:0000313" key="8">
    <source>
        <dbReference type="EMBL" id="MVQ49599.1"/>
    </source>
</evidence>
<accession>A0A6L6XQL7</accession>
<sequence>MEFQDVVRRRKMVRNYSTDPVDPAVVDRALHNATRAPNAGFSQGWAFLVLDTPEDVRRYWEVTAEDVDRPDRWLAGMMKAPVVILPCSSKAAYLRRYAEADKGWTDQDEARWPKPFWDMDTAMAALLILQTATDAGLGSCFIGVPTDRQDAVRAAFGIHEDFDPVGVVTIGHPAADEGAAGSPRSRARKPLTDLVHRGRWGQHGTSPSA</sequence>
<feature type="domain" description="Nitroreductase" evidence="7">
    <location>
        <begin position="7"/>
        <end position="172"/>
    </location>
</feature>
<keyword evidence="3" id="KW-0285">Flavoprotein</keyword>
<comment type="caution">
    <text evidence="8">The sequence shown here is derived from an EMBL/GenBank/DDBJ whole genome shotgun (WGS) entry which is preliminary data.</text>
</comment>
<evidence type="ECO:0000256" key="5">
    <source>
        <dbReference type="ARBA" id="ARBA00023002"/>
    </source>
</evidence>
<feature type="region of interest" description="Disordered" evidence="6">
    <location>
        <begin position="173"/>
        <end position="209"/>
    </location>
</feature>
<gene>
    <name evidence="8" type="ORF">GON03_10440</name>
</gene>
<proteinExistence type="inferred from homology"/>
<keyword evidence="9" id="KW-1185">Reference proteome</keyword>
<evidence type="ECO:0000259" key="7">
    <source>
        <dbReference type="Pfam" id="PF00881"/>
    </source>
</evidence>
<dbReference type="InterPro" id="IPR029479">
    <property type="entry name" value="Nitroreductase"/>
</dbReference>
<dbReference type="PANTHER" id="PTHR43673:SF2">
    <property type="entry name" value="NITROREDUCTASE"/>
    <property type="match status" value="1"/>
</dbReference>
<dbReference type="SUPFAM" id="SSF55469">
    <property type="entry name" value="FMN-dependent nitroreductase-like"/>
    <property type="match status" value="1"/>
</dbReference>
<evidence type="ECO:0000256" key="6">
    <source>
        <dbReference type="SAM" id="MobiDB-lite"/>
    </source>
</evidence>
<dbReference type="AlphaFoldDB" id="A0A6L6XQL7"/>